<evidence type="ECO:0000313" key="3">
    <source>
        <dbReference type="EMBL" id="NNF05698.1"/>
    </source>
</evidence>
<dbReference type="PANTHER" id="PTHR34978">
    <property type="entry name" value="POSSIBLE SENSOR-TRANSDUCER PROTEIN BLAR"/>
    <property type="match status" value="1"/>
</dbReference>
<dbReference type="Pfam" id="PF05569">
    <property type="entry name" value="Peptidase_M56"/>
    <property type="match status" value="1"/>
</dbReference>
<proteinExistence type="predicted"/>
<dbReference type="InterPro" id="IPR052173">
    <property type="entry name" value="Beta-lactam_resp_regulator"/>
</dbReference>
<dbReference type="EMBL" id="JABDJR010000109">
    <property type="protein sequence ID" value="NNF05698.1"/>
    <property type="molecule type" value="Genomic_DNA"/>
</dbReference>
<keyword evidence="1" id="KW-1133">Transmembrane helix</keyword>
<protein>
    <submittedName>
        <fullName evidence="3">M56 family metallopeptidase</fullName>
    </submittedName>
</protein>
<evidence type="ECO:0000256" key="1">
    <source>
        <dbReference type="SAM" id="Phobius"/>
    </source>
</evidence>
<reference evidence="3 4" key="1">
    <citation type="submission" date="2020-03" db="EMBL/GenBank/DDBJ databases">
        <title>Metabolic flexibility allows generalist bacteria to become dominant in a frequently disturbed ecosystem.</title>
        <authorList>
            <person name="Chen Y.-J."/>
            <person name="Leung P.M."/>
            <person name="Bay S.K."/>
            <person name="Hugenholtz P."/>
            <person name="Kessler A.J."/>
            <person name="Shelley G."/>
            <person name="Waite D.W."/>
            <person name="Cook P.L."/>
            <person name="Greening C."/>
        </authorList>
    </citation>
    <scope>NUCLEOTIDE SEQUENCE [LARGE SCALE GENOMIC DNA]</scope>
    <source>
        <strain evidence="3">SS_bin_28</strain>
    </source>
</reference>
<comment type="caution">
    <text evidence="3">The sequence shown here is derived from an EMBL/GenBank/DDBJ whole genome shotgun (WGS) entry which is preliminary data.</text>
</comment>
<organism evidence="3 4">
    <name type="scientific">Eiseniibacteriota bacterium</name>
    <dbReference type="NCBI Taxonomy" id="2212470"/>
    <lineage>
        <taxon>Bacteria</taxon>
        <taxon>Candidatus Eiseniibacteriota</taxon>
    </lineage>
</organism>
<dbReference type="AlphaFoldDB" id="A0A7Y2ECS2"/>
<accession>A0A7Y2ECS2</accession>
<dbReference type="CDD" id="cd07341">
    <property type="entry name" value="M56_BlaR1_MecR1_like"/>
    <property type="match status" value="1"/>
</dbReference>
<feature type="transmembrane region" description="Helical" evidence="1">
    <location>
        <begin position="20"/>
        <end position="39"/>
    </location>
</feature>
<name>A0A7Y2ECS2_UNCEI</name>
<feature type="domain" description="Peptidase M56" evidence="2">
    <location>
        <begin position="245"/>
        <end position="390"/>
    </location>
</feature>
<dbReference type="PANTHER" id="PTHR34978:SF3">
    <property type="entry name" value="SLR0241 PROTEIN"/>
    <property type="match status" value="1"/>
</dbReference>
<feature type="transmembrane region" description="Helical" evidence="1">
    <location>
        <begin position="360"/>
        <end position="378"/>
    </location>
</feature>
<evidence type="ECO:0000259" key="2">
    <source>
        <dbReference type="Pfam" id="PF05569"/>
    </source>
</evidence>
<keyword evidence="1" id="KW-0472">Membrane</keyword>
<keyword evidence="1" id="KW-0812">Transmembrane</keyword>
<feature type="non-terminal residue" evidence="3">
    <location>
        <position position="391"/>
    </location>
</feature>
<gene>
    <name evidence="3" type="ORF">HKN21_02950</name>
</gene>
<sequence length="391" mass="43536">MMLPNLLNLDWGTPVLFTAAWLATFLIHSTILLGGVWLVTRLRSFRSHLWKESLWKFALVGGIATATLQVGIGFQPYFGKIDMPGDLVAMALPEAEQQASPVHWITDTHNAEGEQVAPLVINRVSGESGNSVAASTKVSKLESFVDPKGGNSTILVPESSAKPRVHVVNGEVAVLPQDTDQFFYHVGEDGESELTIVSRPDRNRVANQEAAASTNKGESLGVLAKVGAWFASARSTVASWDLVSLRALAWLSVLAVVLWMALAVWQMVRFTMLRVQLWRFLRGRRPVEDEEVLAILESLRERGGFRPKVLLSSLNRLMGPIAFGRREICVPDRALTLLSREQQQTALAHELAHLIRRDPFWLVFGGFLESLFFFLPLIRVARKEMRESAEY</sequence>
<dbReference type="Proteomes" id="UP000547674">
    <property type="component" value="Unassembled WGS sequence"/>
</dbReference>
<evidence type="ECO:0000313" key="4">
    <source>
        <dbReference type="Proteomes" id="UP000547674"/>
    </source>
</evidence>
<dbReference type="InterPro" id="IPR008756">
    <property type="entry name" value="Peptidase_M56"/>
</dbReference>
<feature type="transmembrane region" description="Helical" evidence="1">
    <location>
        <begin position="248"/>
        <end position="268"/>
    </location>
</feature>